<evidence type="ECO:0000256" key="5">
    <source>
        <dbReference type="HAMAP-Rule" id="MF_00978"/>
    </source>
</evidence>
<dbReference type="NCBIfam" id="TIGR00121">
    <property type="entry name" value="birA_ligase"/>
    <property type="match status" value="1"/>
</dbReference>
<sequence>MHFTMKDEILKRFLNANGEPISGQALADELQVSRTAIWKHLQTLKQEGYEFDTVKKRGYKLVTVPDKVDMGQLQQFLKTKRYGRQVHYFESVESTQLVAHELVREGGPDGTVIIAEHQTAGRGRMMREWESSEGKGIWMTIIIRPEIAPHQAPQFTLVTAVAVVNAMKAMFKNFTPEIKWPNDILVNGKKTTGILTEMVAEADRIQALLIGIGINVNQQMDDFPEPLQSIATSIAIEEGEPIERVHLVANVLDFLEHYSDMYVKNGFGFIKTLWEDSSGTIGKRVKATTLREVVEGEAISITENGVLQIRQANGEVKGIYSADIEIL</sequence>
<keyword evidence="1 5" id="KW-0436">Ligase</keyword>
<dbReference type="PANTHER" id="PTHR12835">
    <property type="entry name" value="BIOTIN PROTEIN LIGASE"/>
    <property type="match status" value="1"/>
</dbReference>
<dbReference type="InterPro" id="IPR045864">
    <property type="entry name" value="aa-tRNA-synth_II/BPL/LPL"/>
</dbReference>
<keyword evidence="8" id="KW-1185">Reference proteome</keyword>
<evidence type="ECO:0000313" key="7">
    <source>
        <dbReference type="EMBL" id="MBD8034654.1"/>
    </source>
</evidence>
<feature type="domain" description="BPL/LPL catalytic" evidence="6">
    <location>
        <begin position="71"/>
        <end position="263"/>
    </location>
</feature>
<dbReference type="Pfam" id="PF03099">
    <property type="entry name" value="BPL_LplA_LipB"/>
    <property type="match status" value="1"/>
</dbReference>
<keyword evidence="2 5" id="KW-0547">Nucleotide-binding</keyword>
<accession>A0ABR8XRT7</accession>
<comment type="caution">
    <text evidence="7">The sequence shown here is derived from an EMBL/GenBank/DDBJ whole genome shotgun (WGS) entry which is preliminary data.</text>
</comment>
<comment type="similarity">
    <text evidence="5">Belongs to the biotin--protein ligase family.</text>
</comment>
<feature type="binding site" evidence="5">
    <location>
        <position position="118"/>
    </location>
    <ligand>
        <name>biotin</name>
        <dbReference type="ChEBI" id="CHEBI:57586"/>
    </ligand>
</feature>
<dbReference type="Gene3D" id="2.30.30.100">
    <property type="match status" value="1"/>
</dbReference>
<dbReference type="InterPro" id="IPR036390">
    <property type="entry name" value="WH_DNA-bd_sf"/>
</dbReference>
<dbReference type="EMBL" id="JACSPW010000020">
    <property type="protein sequence ID" value="MBD8034654.1"/>
    <property type="molecule type" value="Genomic_DNA"/>
</dbReference>
<keyword evidence="5" id="KW-0238">DNA-binding</keyword>
<dbReference type="Pfam" id="PF02237">
    <property type="entry name" value="BPL_C"/>
    <property type="match status" value="1"/>
</dbReference>
<gene>
    <name evidence="5" type="primary">birA</name>
    <name evidence="7" type="ORF">H9632_16420</name>
</gene>
<evidence type="ECO:0000256" key="1">
    <source>
        <dbReference type="ARBA" id="ARBA00022598"/>
    </source>
</evidence>
<dbReference type="Proteomes" id="UP000600565">
    <property type="component" value="Unassembled WGS sequence"/>
</dbReference>
<dbReference type="InterPro" id="IPR030855">
    <property type="entry name" value="Bifunct_BirA"/>
</dbReference>
<keyword evidence="5" id="KW-0678">Repressor</keyword>
<dbReference type="EC" id="6.3.4.15" evidence="5"/>
<keyword evidence="4 5" id="KW-0092">Biotin</keyword>
<keyword evidence="5" id="KW-0804">Transcription</keyword>
<dbReference type="SUPFAM" id="SSF50037">
    <property type="entry name" value="C-terminal domain of transcriptional repressors"/>
    <property type="match status" value="1"/>
</dbReference>
<dbReference type="CDD" id="cd16442">
    <property type="entry name" value="BPL"/>
    <property type="match status" value="1"/>
</dbReference>
<feature type="DNA-binding region" description="H-T-H motif" evidence="5">
    <location>
        <begin position="23"/>
        <end position="42"/>
    </location>
</feature>
<protein>
    <recommendedName>
        <fullName evidence="5">Bifunctional ligase/repressor BirA</fullName>
    </recommendedName>
    <alternativeName>
        <fullName evidence="5">Biotin--[acetyl-CoA-carboxylase] ligase</fullName>
        <ecNumber evidence="5">6.3.4.15</ecNumber>
    </alternativeName>
    <alternativeName>
        <fullName evidence="5">Biotin--protein ligase</fullName>
    </alternativeName>
    <alternativeName>
        <fullName evidence="5">Biotin-[acetyl-CoA carboxylase] synthetase</fullName>
    </alternativeName>
</protein>
<evidence type="ECO:0000313" key="8">
    <source>
        <dbReference type="Proteomes" id="UP000600565"/>
    </source>
</evidence>
<comment type="caution">
    <text evidence="5">Lacks conserved residue(s) required for the propagation of feature annotation.</text>
</comment>
<evidence type="ECO:0000256" key="3">
    <source>
        <dbReference type="ARBA" id="ARBA00022840"/>
    </source>
</evidence>
<dbReference type="InterPro" id="IPR004408">
    <property type="entry name" value="Biotin_CoA_COase_ligase"/>
</dbReference>
<evidence type="ECO:0000259" key="6">
    <source>
        <dbReference type="PROSITE" id="PS51733"/>
    </source>
</evidence>
<proteinExistence type="inferred from homology"/>
<reference evidence="7 8" key="1">
    <citation type="submission" date="2020-08" db="EMBL/GenBank/DDBJ databases">
        <title>A Genomic Blueprint of the Chicken Gut Microbiome.</title>
        <authorList>
            <person name="Gilroy R."/>
            <person name="Ravi A."/>
            <person name="Getino M."/>
            <person name="Pursley I."/>
            <person name="Horton D.L."/>
            <person name="Alikhan N.-F."/>
            <person name="Baker D."/>
            <person name="Gharbi K."/>
            <person name="Hall N."/>
            <person name="Watson M."/>
            <person name="Adriaenssens E.M."/>
            <person name="Foster-Nyarko E."/>
            <person name="Jarju S."/>
            <person name="Secka A."/>
            <person name="Antonio M."/>
            <person name="Oren A."/>
            <person name="Chaudhuri R."/>
            <person name="La Ragione R.M."/>
            <person name="Hildebrand F."/>
            <person name="Pallen M.J."/>
        </authorList>
    </citation>
    <scope>NUCLEOTIDE SEQUENCE [LARGE SCALE GENOMIC DNA]</scope>
    <source>
        <strain evidence="7 8">Sa1YVA6</strain>
    </source>
</reference>
<comment type="function">
    <text evidence="5">Acts both as a biotin--[acetyl-CoA-carboxylase] ligase and a repressor.</text>
</comment>
<dbReference type="Gene3D" id="1.10.10.10">
    <property type="entry name" value="Winged helix-like DNA-binding domain superfamily/Winged helix DNA-binding domain"/>
    <property type="match status" value="1"/>
</dbReference>
<dbReference type="GO" id="GO:0004077">
    <property type="term" value="F:biotin--[biotin carboxyl-carrier protein] ligase activity"/>
    <property type="evidence" value="ECO:0007669"/>
    <property type="project" value="UniProtKB-EC"/>
</dbReference>
<feature type="binding site" evidence="5">
    <location>
        <begin position="122"/>
        <end position="124"/>
    </location>
    <ligand>
        <name>biotin</name>
        <dbReference type="ChEBI" id="CHEBI:57586"/>
    </ligand>
</feature>
<dbReference type="PROSITE" id="PS51733">
    <property type="entry name" value="BPL_LPL_CATALYTIC"/>
    <property type="match status" value="1"/>
</dbReference>
<evidence type="ECO:0000256" key="4">
    <source>
        <dbReference type="ARBA" id="ARBA00023267"/>
    </source>
</evidence>
<keyword evidence="3 5" id="KW-0067">ATP-binding</keyword>
<name>A0ABR8XRT7_9BACL</name>
<dbReference type="SUPFAM" id="SSF55681">
    <property type="entry name" value="Class II aaRS and biotin synthetases"/>
    <property type="match status" value="1"/>
</dbReference>
<dbReference type="RefSeq" id="WP_191705151.1">
    <property type="nucleotide sequence ID" value="NZ_JACSPW010000020.1"/>
</dbReference>
<dbReference type="PANTHER" id="PTHR12835:SF5">
    <property type="entry name" value="BIOTIN--PROTEIN LIGASE"/>
    <property type="match status" value="1"/>
</dbReference>
<dbReference type="Gene3D" id="3.30.930.10">
    <property type="entry name" value="Bira Bifunctional Protein, Domain 2"/>
    <property type="match status" value="1"/>
</dbReference>
<dbReference type="InterPro" id="IPR013196">
    <property type="entry name" value="HTH_11"/>
</dbReference>
<organism evidence="7 8">
    <name type="scientific">Solibacillus merdavium</name>
    <dbReference type="NCBI Taxonomy" id="2762218"/>
    <lineage>
        <taxon>Bacteria</taxon>
        <taxon>Bacillati</taxon>
        <taxon>Bacillota</taxon>
        <taxon>Bacilli</taxon>
        <taxon>Bacillales</taxon>
        <taxon>Caryophanaceae</taxon>
        <taxon>Solibacillus</taxon>
    </lineage>
</organism>
<dbReference type="InterPro" id="IPR036388">
    <property type="entry name" value="WH-like_DNA-bd_sf"/>
</dbReference>
<dbReference type="InterPro" id="IPR004143">
    <property type="entry name" value="BPL_LPL_catalytic"/>
</dbReference>
<dbReference type="InterPro" id="IPR008988">
    <property type="entry name" value="Transcriptional_repressor_C"/>
</dbReference>
<keyword evidence="5" id="KW-0805">Transcription regulation</keyword>
<feature type="binding site" evidence="5">
    <location>
        <position position="190"/>
    </location>
    <ligand>
        <name>biotin</name>
        <dbReference type="ChEBI" id="CHEBI:57586"/>
    </ligand>
</feature>
<dbReference type="Pfam" id="PF08279">
    <property type="entry name" value="HTH_11"/>
    <property type="match status" value="1"/>
</dbReference>
<dbReference type="InterPro" id="IPR003142">
    <property type="entry name" value="BPL_C"/>
</dbReference>
<comment type="catalytic activity">
    <reaction evidence="5">
        <text>biotin + L-lysyl-[protein] + ATP = N(6)-biotinyl-L-lysyl-[protein] + AMP + diphosphate + H(+)</text>
        <dbReference type="Rhea" id="RHEA:11756"/>
        <dbReference type="Rhea" id="RHEA-COMP:9752"/>
        <dbReference type="Rhea" id="RHEA-COMP:10505"/>
        <dbReference type="ChEBI" id="CHEBI:15378"/>
        <dbReference type="ChEBI" id="CHEBI:29969"/>
        <dbReference type="ChEBI" id="CHEBI:30616"/>
        <dbReference type="ChEBI" id="CHEBI:33019"/>
        <dbReference type="ChEBI" id="CHEBI:57586"/>
        <dbReference type="ChEBI" id="CHEBI:83144"/>
        <dbReference type="ChEBI" id="CHEBI:456215"/>
        <dbReference type="EC" id="6.3.4.15"/>
    </reaction>
</comment>
<dbReference type="SUPFAM" id="SSF46785">
    <property type="entry name" value="Winged helix' DNA-binding domain"/>
    <property type="match status" value="1"/>
</dbReference>
<dbReference type="HAMAP" id="MF_00978">
    <property type="entry name" value="Bifunct_BirA"/>
    <property type="match status" value="1"/>
</dbReference>
<evidence type="ECO:0000256" key="2">
    <source>
        <dbReference type="ARBA" id="ARBA00022741"/>
    </source>
</evidence>